<accession>A0A5B8JQZ8</accession>
<dbReference type="GO" id="GO:0003677">
    <property type="term" value="F:DNA binding"/>
    <property type="evidence" value="ECO:0007669"/>
    <property type="project" value="UniProtKB-KW"/>
</dbReference>
<dbReference type="PANTHER" id="PTHR30346:SF0">
    <property type="entry name" value="HCA OPERON TRANSCRIPTIONAL ACTIVATOR HCAR"/>
    <property type="match status" value="1"/>
</dbReference>
<dbReference type="FunFam" id="1.10.10.10:FF:000001">
    <property type="entry name" value="LysR family transcriptional regulator"/>
    <property type="match status" value="1"/>
</dbReference>
<dbReference type="InterPro" id="IPR036388">
    <property type="entry name" value="WH-like_DNA-bd_sf"/>
</dbReference>
<name>A0A5B8JQZ8_9ACTN</name>
<proteinExistence type="inferred from homology"/>
<feature type="domain" description="HTH lysR-type" evidence="5">
    <location>
        <begin position="1"/>
        <end position="58"/>
    </location>
</feature>
<organism evidence="6 7">
    <name type="scientific">Streptomyces qinzhouensis</name>
    <dbReference type="NCBI Taxonomy" id="2599401"/>
    <lineage>
        <taxon>Bacteria</taxon>
        <taxon>Bacillati</taxon>
        <taxon>Actinomycetota</taxon>
        <taxon>Actinomycetes</taxon>
        <taxon>Kitasatosporales</taxon>
        <taxon>Streptomycetaceae</taxon>
        <taxon>Streptomyces</taxon>
    </lineage>
</organism>
<dbReference type="OrthoDB" id="3181812at2"/>
<keyword evidence="7" id="KW-1185">Reference proteome</keyword>
<dbReference type="PANTHER" id="PTHR30346">
    <property type="entry name" value="TRANSCRIPTIONAL DUAL REGULATOR HCAR-RELATED"/>
    <property type="match status" value="1"/>
</dbReference>
<evidence type="ECO:0000256" key="3">
    <source>
        <dbReference type="ARBA" id="ARBA00023125"/>
    </source>
</evidence>
<keyword evidence="4" id="KW-0804">Transcription</keyword>
<evidence type="ECO:0000256" key="2">
    <source>
        <dbReference type="ARBA" id="ARBA00023015"/>
    </source>
</evidence>
<dbReference type="InterPro" id="IPR000847">
    <property type="entry name" value="LysR_HTH_N"/>
</dbReference>
<dbReference type="InterPro" id="IPR005119">
    <property type="entry name" value="LysR_subst-bd"/>
</dbReference>
<dbReference type="RefSeq" id="WP_146483560.1">
    <property type="nucleotide sequence ID" value="NZ_CP042266.1"/>
</dbReference>
<dbReference type="EMBL" id="CP042266">
    <property type="protein sequence ID" value="QDY80163.1"/>
    <property type="molecule type" value="Genomic_DNA"/>
</dbReference>
<dbReference type="PRINTS" id="PR00039">
    <property type="entry name" value="HTHLYSR"/>
</dbReference>
<dbReference type="AlphaFoldDB" id="A0A5B8JQZ8"/>
<protein>
    <submittedName>
        <fullName evidence="6">LysR family transcriptional regulator</fullName>
    </submittedName>
</protein>
<gene>
    <name evidence="6" type="ORF">FQU76_30755</name>
</gene>
<dbReference type="Pfam" id="PF03466">
    <property type="entry name" value="LysR_substrate"/>
    <property type="match status" value="1"/>
</dbReference>
<dbReference type="Proteomes" id="UP000320580">
    <property type="component" value="Chromosome"/>
</dbReference>
<dbReference type="PROSITE" id="PS50931">
    <property type="entry name" value="HTH_LYSR"/>
    <property type="match status" value="1"/>
</dbReference>
<evidence type="ECO:0000256" key="1">
    <source>
        <dbReference type="ARBA" id="ARBA00009437"/>
    </source>
</evidence>
<keyword evidence="2" id="KW-0805">Transcription regulation</keyword>
<sequence length="302" mass="32305">MELRTLEYFVAVAEEGSFTKAAARCHVVQPAISQQIQNLERELGEPLFERRPREVTLTPGGIALLPHARACLEAAAAATRAFVERSQLLGGSLALGTVSGLQGTRFPALLGEYHRRYPEVTIEIVYASTSALLGRVRDGSLDAAVIAGGLDAPPDGVRARTLLHDSIVAVRPLSAPGPDRPLRLEDAVREPLITFGPESGIHPIIRDAFAAHGLPFRPAHLIDQIPFQIALVAEGVGTALIPRSSPALSGAQDVAVVPLEPAVRLRKICVWRKNPPPNAPLKALLDLWSEHADTPPDPATTP</sequence>
<dbReference type="SUPFAM" id="SSF53850">
    <property type="entry name" value="Periplasmic binding protein-like II"/>
    <property type="match status" value="1"/>
</dbReference>
<evidence type="ECO:0000313" key="6">
    <source>
        <dbReference type="EMBL" id="QDY80163.1"/>
    </source>
</evidence>
<dbReference type="Gene3D" id="3.40.190.290">
    <property type="match status" value="1"/>
</dbReference>
<reference evidence="6 7" key="1">
    <citation type="submission" date="2019-07" db="EMBL/GenBank/DDBJ databases">
        <authorList>
            <person name="Zhu P."/>
        </authorList>
    </citation>
    <scope>NUCLEOTIDE SEQUENCE [LARGE SCALE GENOMIC DNA]</scope>
    <source>
        <strain evidence="6 7">SSL-25</strain>
    </source>
</reference>
<comment type="similarity">
    <text evidence="1">Belongs to the LysR transcriptional regulatory family.</text>
</comment>
<dbReference type="SUPFAM" id="SSF46785">
    <property type="entry name" value="Winged helix' DNA-binding domain"/>
    <property type="match status" value="1"/>
</dbReference>
<keyword evidence="3" id="KW-0238">DNA-binding</keyword>
<dbReference type="Gene3D" id="1.10.10.10">
    <property type="entry name" value="Winged helix-like DNA-binding domain superfamily/Winged helix DNA-binding domain"/>
    <property type="match status" value="1"/>
</dbReference>
<evidence type="ECO:0000259" key="5">
    <source>
        <dbReference type="PROSITE" id="PS50931"/>
    </source>
</evidence>
<dbReference type="KEGG" id="sqz:FQU76_30755"/>
<dbReference type="CDD" id="cd05466">
    <property type="entry name" value="PBP2_LTTR_substrate"/>
    <property type="match status" value="1"/>
</dbReference>
<dbReference type="Pfam" id="PF00126">
    <property type="entry name" value="HTH_1"/>
    <property type="match status" value="1"/>
</dbReference>
<dbReference type="InterPro" id="IPR036390">
    <property type="entry name" value="WH_DNA-bd_sf"/>
</dbReference>
<dbReference type="GO" id="GO:0032993">
    <property type="term" value="C:protein-DNA complex"/>
    <property type="evidence" value="ECO:0007669"/>
    <property type="project" value="TreeGrafter"/>
</dbReference>
<dbReference type="GO" id="GO:0003700">
    <property type="term" value="F:DNA-binding transcription factor activity"/>
    <property type="evidence" value="ECO:0007669"/>
    <property type="project" value="InterPro"/>
</dbReference>
<evidence type="ECO:0000313" key="7">
    <source>
        <dbReference type="Proteomes" id="UP000320580"/>
    </source>
</evidence>
<evidence type="ECO:0000256" key="4">
    <source>
        <dbReference type="ARBA" id="ARBA00023163"/>
    </source>
</evidence>